<evidence type="ECO:0000259" key="5">
    <source>
        <dbReference type="SMART" id="SM00849"/>
    </source>
</evidence>
<keyword evidence="3" id="KW-0378">Hydrolase</keyword>
<dbReference type="SUPFAM" id="SSF56281">
    <property type="entry name" value="Metallo-hydrolase/oxidoreductase"/>
    <property type="match status" value="1"/>
</dbReference>
<dbReference type="InterPro" id="IPR051453">
    <property type="entry name" value="MBL_Glyoxalase_II"/>
</dbReference>
<gene>
    <name evidence="6" type="ORF">CHT91_01690</name>
</gene>
<feature type="domain" description="Metallo-beta-lactamase" evidence="5">
    <location>
        <begin position="34"/>
        <end position="197"/>
    </location>
</feature>
<protein>
    <recommendedName>
        <fullName evidence="5">Metallo-beta-lactamase domain-containing protein</fullName>
    </recommendedName>
</protein>
<evidence type="ECO:0000256" key="2">
    <source>
        <dbReference type="ARBA" id="ARBA00022723"/>
    </source>
</evidence>
<comment type="caution">
    <text evidence="6">The sequence shown here is derived from an EMBL/GenBank/DDBJ whole genome shotgun (WGS) entry which is preliminary data.</text>
</comment>
<dbReference type="Gene3D" id="3.60.15.10">
    <property type="entry name" value="Ribonuclease Z/Hydroxyacylglutathione hydrolase-like"/>
    <property type="match status" value="1"/>
</dbReference>
<keyword evidence="4" id="KW-0862">Zinc</keyword>
<dbReference type="PANTHER" id="PTHR46233:SF3">
    <property type="entry name" value="HYDROXYACYLGLUTATHIONE HYDROLASE GLOC"/>
    <property type="match status" value="1"/>
</dbReference>
<dbReference type="Proteomes" id="UP000259211">
    <property type="component" value="Unassembled WGS sequence"/>
</dbReference>
<dbReference type="EMBL" id="NOWI01000002">
    <property type="protein sequence ID" value="RFT46306.1"/>
    <property type="molecule type" value="Genomic_DNA"/>
</dbReference>
<reference evidence="6 7" key="1">
    <citation type="submission" date="2017-07" db="EMBL/GenBank/DDBJ databases">
        <authorList>
            <person name="Sun Z.S."/>
            <person name="Albrecht U."/>
            <person name="Echele G."/>
            <person name="Lee C.C."/>
        </authorList>
    </citation>
    <scope>NUCLEOTIDE SEQUENCE [LARGE SCALE GENOMIC DNA]</scope>
    <source>
        <strain evidence="6 7">P16-029</strain>
    </source>
</reference>
<evidence type="ECO:0000256" key="3">
    <source>
        <dbReference type="ARBA" id="ARBA00022801"/>
    </source>
</evidence>
<dbReference type="AlphaFoldDB" id="A0A3E2DLM6"/>
<accession>A0A3E2DLM6</accession>
<dbReference type="CDD" id="cd16275">
    <property type="entry name" value="BaeB-like_MBL-fold"/>
    <property type="match status" value="1"/>
</dbReference>
<evidence type="ECO:0000313" key="6">
    <source>
        <dbReference type="EMBL" id="RFT46306.1"/>
    </source>
</evidence>
<dbReference type="GO" id="GO:0046872">
    <property type="term" value="F:metal ion binding"/>
    <property type="evidence" value="ECO:0007669"/>
    <property type="project" value="UniProtKB-KW"/>
</dbReference>
<sequence>MLGVGMFGQDMAICSSRKVPVAVYPLRVRSGAAINYCYILQDEVTKRAVIVDPAWDSAAIELALANLGAELGAVVLTHSHDDHVNAAPQLAMRHKCPVYMSAGEIAVSHFRCPGLRPVWDGHEIVVDSVSLTVLLTPGHTSGSVCYLQEHALFSGDTLFIEGCGIIADPCGDVDDMYRSIQKLHRMVPGDIRVWPGHRYRSELGLSMAEVVEKNIYFSLQDINQFRRFRMRAGQVGLFNFK</sequence>
<organism evidence="6 7">
    <name type="scientific">Cutibacterium avidum</name>
    <dbReference type="NCBI Taxonomy" id="33010"/>
    <lineage>
        <taxon>Bacteria</taxon>
        <taxon>Bacillati</taxon>
        <taxon>Actinomycetota</taxon>
        <taxon>Actinomycetes</taxon>
        <taxon>Propionibacteriales</taxon>
        <taxon>Propionibacteriaceae</taxon>
        <taxon>Cutibacterium</taxon>
    </lineage>
</organism>
<evidence type="ECO:0000256" key="4">
    <source>
        <dbReference type="ARBA" id="ARBA00022833"/>
    </source>
</evidence>
<name>A0A3E2DLM6_9ACTN</name>
<keyword evidence="2" id="KW-0479">Metal-binding</keyword>
<dbReference type="GO" id="GO:0016787">
    <property type="term" value="F:hydrolase activity"/>
    <property type="evidence" value="ECO:0007669"/>
    <property type="project" value="UniProtKB-KW"/>
</dbReference>
<evidence type="ECO:0000313" key="7">
    <source>
        <dbReference type="Proteomes" id="UP000259211"/>
    </source>
</evidence>
<dbReference type="RefSeq" id="WP_117188455.1">
    <property type="nucleotide sequence ID" value="NZ_JAQDJS010000020.1"/>
</dbReference>
<dbReference type="SMART" id="SM00849">
    <property type="entry name" value="Lactamase_B"/>
    <property type="match status" value="1"/>
</dbReference>
<dbReference type="InterPro" id="IPR001279">
    <property type="entry name" value="Metallo-B-lactamas"/>
</dbReference>
<proteinExistence type="predicted"/>
<evidence type="ECO:0000256" key="1">
    <source>
        <dbReference type="ARBA" id="ARBA00001947"/>
    </source>
</evidence>
<comment type="cofactor">
    <cofactor evidence="1">
        <name>Zn(2+)</name>
        <dbReference type="ChEBI" id="CHEBI:29105"/>
    </cofactor>
</comment>
<dbReference type="Pfam" id="PF00753">
    <property type="entry name" value="Lactamase_B"/>
    <property type="match status" value="1"/>
</dbReference>
<dbReference type="PANTHER" id="PTHR46233">
    <property type="entry name" value="HYDROXYACYLGLUTATHIONE HYDROLASE GLOC"/>
    <property type="match status" value="1"/>
</dbReference>
<dbReference type="InterPro" id="IPR036866">
    <property type="entry name" value="RibonucZ/Hydroxyglut_hydro"/>
</dbReference>